<evidence type="ECO:0008006" key="8">
    <source>
        <dbReference type="Google" id="ProtNLM"/>
    </source>
</evidence>
<evidence type="ECO:0000256" key="1">
    <source>
        <dbReference type="ARBA" id="ARBA00006438"/>
    </source>
</evidence>
<dbReference type="STRING" id="282301.A0A267E0M8"/>
<dbReference type="EMBL" id="NIVC01002811">
    <property type="protein sequence ID" value="PAA55098.1"/>
    <property type="molecule type" value="Genomic_DNA"/>
</dbReference>
<dbReference type="PANTHER" id="PTHR15668">
    <property type="entry name" value="JM1 PROTEIN"/>
    <property type="match status" value="1"/>
</dbReference>
<comment type="similarity">
    <text evidence="1">Belongs to the CCDC22 family.</text>
</comment>
<comment type="caution">
    <text evidence="6">The sequence shown here is derived from an EMBL/GenBank/DDBJ whole genome shotgun (WGS) entry which is preliminary data.</text>
</comment>
<name>A0A267E0M8_9PLAT</name>
<evidence type="ECO:0000313" key="7">
    <source>
        <dbReference type="Proteomes" id="UP000215902"/>
    </source>
</evidence>
<feature type="non-terminal residue" evidence="6">
    <location>
        <position position="1"/>
    </location>
</feature>
<keyword evidence="7" id="KW-1185">Reference proteome</keyword>
<sequence>QLASHPMEEVDRNVIRQLVSIGCDWDPKVTSIGQLTAEMMVEAVGRCLRLMQPDESFSITLPDGMNIRYRIGQQLAEAVRGLGYRGELGYQSLLYPSERDARSLLVFLVERLPKDEAGELKDALTGASGQQLLDRLIAARCRAQLAAPWLPACCRPDGFALRQGGLCFEGGGGGPCEFRTVYPCVPNRAAPAAAGSEIPPSVRQFQRGLPFFCGPAGRPGCWAASAAPGPSLLSWTASLLLAERREEEAAIGARPSTADTESGGVGIDVELLPRSLRQAVADAVKQAAGGRRPPPPPKPPKPTRKKSANDEHQQLLKSAETEATESAEARAARAREDLERLRAELEAVAKATGKAERRAAKLDAQTAEAQAAADAWEQRERQEAQTRLRAAELLAAGEADRLEEAQAAQESKLARQSEQWAERRAAMEAERRALQAELDARSSVLAGRLDELRESRADLAACREDLRAREAERELLQRAADRLARRLAEGDPSLTRRRELTRGLLDFAANLKKQRAELGRISDELRAAQKEINRLTGKLDRTYRVADEAVFSGASDPTGKRLYKLLAGLHQHCDAVLRCEEDKSTLQKETIDLEDHILVERRRRMEENADKLAADLAELKRANKALKAAAAAAAASG</sequence>
<dbReference type="Pfam" id="PF05667">
    <property type="entry name" value="CCDC22_CC"/>
    <property type="match status" value="1"/>
</dbReference>
<keyword evidence="2" id="KW-0175">Coiled coil</keyword>
<accession>A0A267E0M8</accession>
<feature type="coiled-coil region" evidence="2">
    <location>
        <begin position="602"/>
        <end position="636"/>
    </location>
</feature>
<dbReference type="GO" id="GO:0097602">
    <property type="term" value="F:cullin family protein binding"/>
    <property type="evidence" value="ECO:0007669"/>
    <property type="project" value="TreeGrafter"/>
</dbReference>
<dbReference type="GO" id="GO:2000060">
    <property type="term" value="P:positive regulation of ubiquitin-dependent protein catabolic process"/>
    <property type="evidence" value="ECO:0007669"/>
    <property type="project" value="TreeGrafter"/>
</dbReference>
<dbReference type="PANTHER" id="PTHR15668:SF4">
    <property type="entry name" value="COILED-COIL DOMAIN-CONTAINING PROTEIN 22"/>
    <property type="match status" value="1"/>
</dbReference>
<feature type="domain" description="CCDC22 coiled-coil" evidence="4">
    <location>
        <begin position="313"/>
        <end position="601"/>
    </location>
</feature>
<dbReference type="AlphaFoldDB" id="A0A267E0M8"/>
<evidence type="ECO:0000259" key="4">
    <source>
        <dbReference type="Pfam" id="PF05667"/>
    </source>
</evidence>
<organism evidence="6 7">
    <name type="scientific">Macrostomum lignano</name>
    <dbReference type="NCBI Taxonomy" id="282301"/>
    <lineage>
        <taxon>Eukaryota</taxon>
        <taxon>Metazoa</taxon>
        <taxon>Spiralia</taxon>
        <taxon>Lophotrochozoa</taxon>
        <taxon>Platyhelminthes</taxon>
        <taxon>Rhabditophora</taxon>
        <taxon>Macrostomorpha</taxon>
        <taxon>Macrostomida</taxon>
        <taxon>Macrostomidae</taxon>
        <taxon>Macrostomum</taxon>
    </lineage>
</organism>
<dbReference type="InterPro" id="IPR048348">
    <property type="entry name" value="CCDC22_CC"/>
</dbReference>
<proteinExistence type="inferred from homology"/>
<evidence type="ECO:0000256" key="3">
    <source>
        <dbReference type="SAM" id="MobiDB-lite"/>
    </source>
</evidence>
<evidence type="ECO:0000259" key="5">
    <source>
        <dbReference type="Pfam" id="PF21674"/>
    </source>
</evidence>
<gene>
    <name evidence="6" type="ORF">BOX15_Mlig022335g1</name>
</gene>
<evidence type="ECO:0000313" key="6">
    <source>
        <dbReference type="EMBL" id="PAA55098.1"/>
    </source>
</evidence>
<dbReference type="OrthoDB" id="10266736at2759"/>
<feature type="domain" description="CCDC22 N-terminal" evidence="5">
    <location>
        <begin position="7"/>
        <end position="113"/>
    </location>
</feature>
<protein>
    <recommendedName>
        <fullName evidence="8">Coiled-coil domain-containing protein 22 homolog</fullName>
    </recommendedName>
</protein>
<dbReference type="Proteomes" id="UP000215902">
    <property type="component" value="Unassembled WGS sequence"/>
</dbReference>
<reference evidence="6 7" key="1">
    <citation type="submission" date="2017-06" db="EMBL/GenBank/DDBJ databases">
        <title>A platform for efficient transgenesis in Macrostomum lignano, a flatworm model organism for stem cell research.</title>
        <authorList>
            <person name="Berezikov E."/>
        </authorList>
    </citation>
    <scope>NUCLEOTIDE SEQUENCE [LARGE SCALE GENOMIC DNA]</scope>
    <source>
        <strain evidence="6">DV1</strain>
        <tissue evidence="6">Whole organism</tissue>
    </source>
</reference>
<evidence type="ECO:0000256" key="2">
    <source>
        <dbReference type="SAM" id="Coils"/>
    </source>
</evidence>
<dbReference type="InterPro" id="IPR008530">
    <property type="entry name" value="CCDC22"/>
</dbReference>
<dbReference type="InterPro" id="IPR048349">
    <property type="entry name" value="CCDC22_N"/>
</dbReference>
<dbReference type="Pfam" id="PF21674">
    <property type="entry name" value="CCDC22_N"/>
    <property type="match status" value="1"/>
</dbReference>
<feature type="region of interest" description="Disordered" evidence="3">
    <location>
        <begin position="281"/>
        <end position="333"/>
    </location>
</feature>